<dbReference type="EMBL" id="BLJN01000005">
    <property type="protein sequence ID" value="GFE82976.1"/>
    <property type="molecule type" value="Genomic_DNA"/>
</dbReference>
<dbReference type="AlphaFoldDB" id="A0A829YKE5"/>
<reference evidence="2" key="1">
    <citation type="submission" date="2020-01" db="EMBL/GenBank/DDBJ databases">
        <title>'Steroidobacter agaridevorans' sp. nov., agar-degrading bacteria isolated from rhizosphere soils.</title>
        <authorList>
            <person name="Ikenaga M."/>
            <person name="Kataoka M."/>
            <person name="Murouchi A."/>
            <person name="Katsuragi S."/>
            <person name="Sakai M."/>
        </authorList>
    </citation>
    <scope>NUCLEOTIDE SEQUENCE [LARGE SCALE GENOMIC DNA]</scope>
    <source>
        <strain evidence="2">YU21-B</strain>
    </source>
</reference>
<evidence type="ECO:0000313" key="1">
    <source>
        <dbReference type="EMBL" id="GFE82976.1"/>
    </source>
</evidence>
<dbReference type="Proteomes" id="UP000445000">
    <property type="component" value="Unassembled WGS sequence"/>
</dbReference>
<keyword evidence="2" id="KW-1185">Reference proteome</keyword>
<name>A0A829YKE5_9GAMM</name>
<sequence length="100" mass="11076">MAPKEQAVFDPHGLTVQFVRVVEDSRCPTDVTCVWAGEVKVQLSTRIDAAAADQHEITAGQHGTVGDFQLFVVKVEPERISTREISADEYRVTLKVAHSR</sequence>
<protein>
    <submittedName>
        <fullName evidence="1">Uncharacterized protein</fullName>
    </submittedName>
</protein>
<proteinExistence type="predicted"/>
<evidence type="ECO:0000313" key="2">
    <source>
        <dbReference type="Proteomes" id="UP000445000"/>
    </source>
</evidence>
<comment type="caution">
    <text evidence="1">The sequence shown here is derived from an EMBL/GenBank/DDBJ whole genome shotgun (WGS) entry which is preliminary data.</text>
</comment>
<organism evidence="1 2">
    <name type="scientific">Steroidobacter agaridevorans</name>
    <dbReference type="NCBI Taxonomy" id="2695856"/>
    <lineage>
        <taxon>Bacteria</taxon>
        <taxon>Pseudomonadati</taxon>
        <taxon>Pseudomonadota</taxon>
        <taxon>Gammaproteobacteria</taxon>
        <taxon>Steroidobacterales</taxon>
        <taxon>Steroidobacteraceae</taxon>
        <taxon>Steroidobacter</taxon>
    </lineage>
</organism>
<gene>
    <name evidence="1" type="ORF">GCM10011487_49760</name>
</gene>
<accession>A0A829YKE5</accession>